<dbReference type="HAMAP" id="MF_01113">
    <property type="entry name" value="DNApol_IV"/>
    <property type="match status" value="1"/>
</dbReference>
<reference evidence="18 19" key="1">
    <citation type="submission" date="2008-04" db="EMBL/GenBank/DDBJ databases">
        <title>Complete sequence of chromosome of Natranaerobius thermophilus JW/NM-WN-LF.</title>
        <authorList>
            <consortium name="US DOE Joint Genome Institute"/>
            <person name="Copeland A."/>
            <person name="Lucas S."/>
            <person name="Lapidus A."/>
            <person name="Glavina del Rio T."/>
            <person name="Dalin E."/>
            <person name="Tice H."/>
            <person name="Bruce D."/>
            <person name="Goodwin L."/>
            <person name="Pitluck S."/>
            <person name="Chertkov O."/>
            <person name="Brettin T."/>
            <person name="Detter J.C."/>
            <person name="Han C."/>
            <person name="Kuske C.R."/>
            <person name="Schmutz J."/>
            <person name="Larimer F."/>
            <person name="Land M."/>
            <person name="Hauser L."/>
            <person name="Kyrpides N."/>
            <person name="Lykidis A."/>
            <person name="Mesbah N.M."/>
            <person name="Wiegel J."/>
        </authorList>
    </citation>
    <scope>NUCLEOTIDE SEQUENCE [LARGE SCALE GENOMIC DNA]</scope>
    <source>
        <strain evidence="19">ATCC BAA-1301 / DSM 18059 / JW/NM-WN-LF</strain>
    </source>
</reference>
<evidence type="ECO:0000256" key="14">
    <source>
        <dbReference type="ARBA" id="ARBA00023204"/>
    </source>
</evidence>
<gene>
    <name evidence="16" type="primary">dinB</name>
    <name evidence="18" type="ordered locus">Nther_2331</name>
</gene>
<dbReference type="InterPro" id="IPR050116">
    <property type="entry name" value="DNA_polymerase-Y"/>
</dbReference>
<keyword evidence="4 16" id="KW-0515">Mutator protein</keyword>
<dbReference type="SUPFAM" id="SSF100879">
    <property type="entry name" value="Lesion bypass DNA polymerase (Y-family), little finger domain"/>
    <property type="match status" value="1"/>
</dbReference>
<dbReference type="SUPFAM" id="SSF56672">
    <property type="entry name" value="DNA/RNA polymerases"/>
    <property type="match status" value="1"/>
</dbReference>
<dbReference type="FunCoup" id="B2A8L2">
    <property type="interactions" value="374"/>
</dbReference>
<feature type="active site" evidence="16">
    <location>
        <position position="114"/>
    </location>
</feature>
<dbReference type="HOGENOM" id="CLU_012348_1_2_9"/>
<dbReference type="GO" id="GO:0005829">
    <property type="term" value="C:cytosol"/>
    <property type="evidence" value="ECO:0007669"/>
    <property type="project" value="TreeGrafter"/>
</dbReference>
<comment type="subcellular location">
    <subcellularLocation>
        <location evidence="1 16">Cytoplasm</location>
    </subcellularLocation>
</comment>
<protein>
    <recommendedName>
        <fullName evidence="16">DNA polymerase IV</fullName>
        <shortName evidence="16">Pol IV</shortName>
        <ecNumber evidence="16">2.7.7.7</ecNumber>
    </recommendedName>
</protein>
<evidence type="ECO:0000256" key="10">
    <source>
        <dbReference type="ARBA" id="ARBA00022763"/>
    </source>
</evidence>
<dbReference type="InterPro" id="IPR001126">
    <property type="entry name" value="UmuC"/>
</dbReference>
<dbReference type="Pfam" id="PF00817">
    <property type="entry name" value="IMS"/>
    <property type="match status" value="1"/>
</dbReference>
<feature type="site" description="Substrate discrimination" evidence="16">
    <location>
        <position position="25"/>
    </location>
</feature>
<evidence type="ECO:0000256" key="4">
    <source>
        <dbReference type="ARBA" id="ARBA00022457"/>
    </source>
</evidence>
<dbReference type="InParanoid" id="B2A8L2"/>
<evidence type="ECO:0000256" key="9">
    <source>
        <dbReference type="ARBA" id="ARBA00022723"/>
    </source>
</evidence>
<dbReference type="InterPro" id="IPR022880">
    <property type="entry name" value="DNApol_IV"/>
</dbReference>
<dbReference type="GO" id="GO:0003684">
    <property type="term" value="F:damaged DNA binding"/>
    <property type="evidence" value="ECO:0007669"/>
    <property type="project" value="InterPro"/>
</dbReference>
<evidence type="ECO:0000256" key="2">
    <source>
        <dbReference type="ARBA" id="ARBA00010945"/>
    </source>
</evidence>
<dbReference type="InterPro" id="IPR043128">
    <property type="entry name" value="Rev_trsase/Diguanyl_cyclase"/>
</dbReference>
<dbReference type="Pfam" id="PF11799">
    <property type="entry name" value="IMS_C"/>
    <property type="match status" value="1"/>
</dbReference>
<dbReference type="InterPro" id="IPR017961">
    <property type="entry name" value="DNA_pol_Y-fam_little_finger"/>
</dbReference>
<keyword evidence="11 16" id="KW-0460">Magnesium</keyword>
<dbReference type="Gene3D" id="3.30.70.270">
    <property type="match status" value="1"/>
</dbReference>
<organism evidence="18 19">
    <name type="scientific">Natranaerobius thermophilus (strain ATCC BAA-1301 / DSM 18059 / JW/NM-WN-LF)</name>
    <dbReference type="NCBI Taxonomy" id="457570"/>
    <lineage>
        <taxon>Bacteria</taxon>
        <taxon>Bacillati</taxon>
        <taxon>Bacillota</taxon>
        <taxon>Clostridia</taxon>
        <taxon>Natranaerobiales</taxon>
        <taxon>Natranaerobiaceae</taxon>
        <taxon>Natranaerobius</taxon>
    </lineage>
</organism>
<evidence type="ECO:0000256" key="5">
    <source>
        <dbReference type="ARBA" id="ARBA00022490"/>
    </source>
</evidence>
<dbReference type="Gene3D" id="1.10.150.20">
    <property type="entry name" value="5' to 3' exonuclease, C-terminal subdomain"/>
    <property type="match status" value="1"/>
</dbReference>
<evidence type="ECO:0000256" key="11">
    <source>
        <dbReference type="ARBA" id="ARBA00022842"/>
    </source>
</evidence>
<keyword evidence="19" id="KW-1185">Reference proteome</keyword>
<dbReference type="InterPro" id="IPR024728">
    <property type="entry name" value="PolY_HhH_motif"/>
</dbReference>
<comment type="catalytic activity">
    <reaction evidence="15 16">
        <text>DNA(n) + a 2'-deoxyribonucleoside 5'-triphosphate = DNA(n+1) + diphosphate</text>
        <dbReference type="Rhea" id="RHEA:22508"/>
        <dbReference type="Rhea" id="RHEA-COMP:17339"/>
        <dbReference type="Rhea" id="RHEA-COMP:17340"/>
        <dbReference type="ChEBI" id="CHEBI:33019"/>
        <dbReference type="ChEBI" id="CHEBI:61560"/>
        <dbReference type="ChEBI" id="CHEBI:173112"/>
        <dbReference type="EC" id="2.7.7.7"/>
    </reaction>
</comment>
<feature type="binding site" evidence="16">
    <location>
        <position position="113"/>
    </location>
    <ligand>
        <name>Mg(2+)</name>
        <dbReference type="ChEBI" id="CHEBI:18420"/>
    </ligand>
</feature>
<dbReference type="EMBL" id="CP001034">
    <property type="protein sequence ID" value="ACB85896.1"/>
    <property type="molecule type" value="Genomic_DNA"/>
</dbReference>
<dbReference type="NCBIfam" id="NF002677">
    <property type="entry name" value="PRK02406.1"/>
    <property type="match status" value="1"/>
</dbReference>
<evidence type="ECO:0000256" key="3">
    <source>
        <dbReference type="ARBA" id="ARBA00011245"/>
    </source>
</evidence>
<comment type="cofactor">
    <cofactor evidence="16">
        <name>Mg(2+)</name>
        <dbReference type="ChEBI" id="CHEBI:18420"/>
    </cofactor>
    <text evidence="16">Binds 2 magnesium ions per subunit.</text>
</comment>
<dbReference type="Proteomes" id="UP000001683">
    <property type="component" value="Chromosome"/>
</dbReference>
<comment type="function">
    <text evidence="16">Poorly processive, error-prone DNA polymerase involved in untargeted mutagenesis. Copies undamaged DNA at stalled replication forks, which arise in vivo from mismatched or misaligned primer ends. These misaligned primers can be extended by PolIV. Exhibits no 3'-5' exonuclease (proofreading) activity. May be involved in translesional synthesis, in conjunction with the beta clamp from PolIII.</text>
</comment>
<keyword evidence="12 16" id="KW-0239">DNA-directed DNA polymerase</keyword>
<evidence type="ECO:0000256" key="12">
    <source>
        <dbReference type="ARBA" id="ARBA00022932"/>
    </source>
</evidence>
<evidence type="ECO:0000259" key="17">
    <source>
        <dbReference type="PROSITE" id="PS50173"/>
    </source>
</evidence>
<dbReference type="FunFam" id="3.30.1490.100:FF:000004">
    <property type="entry name" value="DNA polymerase IV"/>
    <property type="match status" value="1"/>
</dbReference>
<dbReference type="PROSITE" id="PS50173">
    <property type="entry name" value="UMUC"/>
    <property type="match status" value="1"/>
</dbReference>
<sequence>MTTSKYDRNKNNYRQILHIDMDAFYASVEKRDNPELEDKPVIIGGSRRGVVSTCCYKARKYGLHSAMPMYRAQRLCPHGVYLRPDMDKYRRVSQEIKKIFLEFTPLVEPLSLDEAFLDVTGSLNLFGDAVNIAEKIQTQISDQLQLTCSIGVATNKFIAKVASDLKKPAGLTHVPTGKEQDFLAPLPVDKLWGVGEKTTARIKSRGYHTIGELQQMLAKAQNINSLAKSFNITEDTLLLAKGYDDREVVPEEPPKSIGQEKTFAQDLTAGSQYNQLIPHLLKFSEQVGARLRKAGYKGKTVTVKIRDSRFKTWTKQKTVPETDQDKEIYAHAQELLQNMNLKPSDEIRLLGVTVSNLVSSTQQQLSLDMSNEQYEKEQQLQWTLDEMREKFGDDAIRRARLIFPQEQK</sequence>
<evidence type="ECO:0000256" key="7">
    <source>
        <dbReference type="ARBA" id="ARBA00022695"/>
    </source>
</evidence>
<comment type="similarity">
    <text evidence="2 16">Belongs to the DNA polymerase type-Y family.</text>
</comment>
<dbReference type="EC" id="2.7.7.7" evidence="16"/>
<evidence type="ECO:0000256" key="15">
    <source>
        <dbReference type="ARBA" id="ARBA00049244"/>
    </source>
</evidence>
<dbReference type="Gene3D" id="3.40.1170.60">
    <property type="match status" value="1"/>
</dbReference>
<comment type="subunit">
    <text evidence="3 16">Monomer.</text>
</comment>
<keyword evidence="14 16" id="KW-0234">DNA repair</keyword>
<evidence type="ECO:0000313" key="18">
    <source>
        <dbReference type="EMBL" id="ACB85896.1"/>
    </source>
</evidence>
<dbReference type="InterPro" id="IPR043502">
    <property type="entry name" value="DNA/RNA_pol_sf"/>
</dbReference>
<evidence type="ECO:0000256" key="16">
    <source>
        <dbReference type="HAMAP-Rule" id="MF_01113"/>
    </source>
</evidence>
<keyword evidence="7 16" id="KW-0548">Nucleotidyltransferase</keyword>
<evidence type="ECO:0000313" key="19">
    <source>
        <dbReference type="Proteomes" id="UP000001683"/>
    </source>
</evidence>
<dbReference type="GO" id="GO:0009432">
    <property type="term" value="P:SOS response"/>
    <property type="evidence" value="ECO:0007669"/>
    <property type="project" value="TreeGrafter"/>
</dbReference>
<dbReference type="OrthoDB" id="9808813at2"/>
<dbReference type="NCBIfam" id="NF002751">
    <property type="entry name" value="PRK02794.1"/>
    <property type="match status" value="1"/>
</dbReference>
<feature type="domain" description="UmuC" evidence="17">
    <location>
        <begin position="16"/>
        <end position="195"/>
    </location>
</feature>
<reference evidence="18 19" key="2">
    <citation type="journal article" date="2011" name="J. Bacteriol.">
        <title>Complete genome sequence of the anaerobic, halophilic alkalithermophile Natranaerobius thermophilus JW/NM-WN-LF.</title>
        <authorList>
            <person name="Zhao B."/>
            <person name="Mesbah N.M."/>
            <person name="Dalin E."/>
            <person name="Goodwin L."/>
            <person name="Nolan M."/>
            <person name="Pitluck S."/>
            <person name="Chertkov O."/>
            <person name="Brettin T.S."/>
            <person name="Han J."/>
            <person name="Larimer F.W."/>
            <person name="Land M.L."/>
            <person name="Hauser L."/>
            <person name="Kyrpides N."/>
            <person name="Wiegel J."/>
        </authorList>
    </citation>
    <scope>NUCLEOTIDE SEQUENCE [LARGE SCALE GENOMIC DNA]</scope>
    <source>
        <strain evidence="19">ATCC BAA-1301 / DSM 18059 / JW/NM-WN-LF</strain>
    </source>
</reference>
<dbReference type="KEGG" id="nth:Nther_2331"/>
<dbReference type="PANTHER" id="PTHR11076">
    <property type="entry name" value="DNA REPAIR POLYMERASE UMUC / TRANSFERASE FAMILY MEMBER"/>
    <property type="match status" value="1"/>
</dbReference>
<proteinExistence type="inferred from homology"/>
<keyword evidence="13 16" id="KW-0238">DNA-binding</keyword>
<accession>B2A8L2</accession>
<dbReference type="InterPro" id="IPR036775">
    <property type="entry name" value="DNA_pol_Y-fam_lit_finger_sf"/>
</dbReference>
<dbReference type="AlphaFoldDB" id="B2A8L2"/>
<dbReference type="PANTHER" id="PTHR11076:SF33">
    <property type="entry name" value="DNA POLYMERASE KAPPA"/>
    <property type="match status" value="1"/>
</dbReference>
<dbReference type="eggNOG" id="COG0389">
    <property type="taxonomic scope" value="Bacteria"/>
</dbReference>
<dbReference type="GO" id="GO:0003887">
    <property type="term" value="F:DNA-directed DNA polymerase activity"/>
    <property type="evidence" value="ECO:0007669"/>
    <property type="project" value="UniProtKB-UniRule"/>
</dbReference>
<evidence type="ECO:0000256" key="8">
    <source>
        <dbReference type="ARBA" id="ARBA00022705"/>
    </source>
</evidence>
<keyword evidence="6 16" id="KW-0808">Transferase</keyword>
<keyword evidence="8 16" id="KW-0235">DNA replication</keyword>
<evidence type="ECO:0000256" key="13">
    <source>
        <dbReference type="ARBA" id="ARBA00023125"/>
    </source>
</evidence>
<dbReference type="GO" id="GO:0006281">
    <property type="term" value="P:DNA repair"/>
    <property type="evidence" value="ECO:0007669"/>
    <property type="project" value="UniProtKB-UniRule"/>
</dbReference>
<evidence type="ECO:0000256" key="6">
    <source>
        <dbReference type="ARBA" id="ARBA00022679"/>
    </source>
</evidence>
<keyword evidence="5 16" id="KW-0963">Cytoplasm</keyword>
<keyword evidence="9 16" id="KW-0479">Metal-binding</keyword>
<dbReference type="GO" id="GO:0000287">
    <property type="term" value="F:magnesium ion binding"/>
    <property type="evidence" value="ECO:0007669"/>
    <property type="project" value="UniProtKB-UniRule"/>
</dbReference>
<dbReference type="RefSeq" id="WP_012448746.1">
    <property type="nucleotide sequence ID" value="NC_010718.1"/>
</dbReference>
<dbReference type="CDD" id="cd03586">
    <property type="entry name" value="PolY_Pol_IV_kappa"/>
    <property type="match status" value="1"/>
</dbReference>
<evidence type="ECO:0000256" key="1">
    <source>
        <dbReference type="ARBA" id="ARBA00004496"/>
    </source>
</evidence>
<dbReference type="Gene3D" id="3.30.1490.100">
    <property type="entry name" value="DNA polymerase, Y-family, little finger domain"/>
    <property type="match status" value="1"/>
</dbReference>
<dbReference type="GO" id="GO:0006261">
    <property type="term" value="P:DNA-templated DNA replication"/>
    <property type="evidence" value="ECO:0007669"/>
    <property type="project" value="UniProtKB-UniRule"/>
</dbReference>
<dbReference type="FunFam" id="3.40.1170.60:FF:000001">
    <property type="entry name" value="DNA polymerase IV"/>
    <property type="match status" value="1"/>
</dbReference>
<feature type="binding site" evidence="16">
    <location>
        <position position="20"/>
    </location>
    <ligand>
        <name>Mg(2+)</name>
        <dbReference type="ChEBI" id="CHEBI:18420"/>
    </ligand>
</feature>
<dbReference type="Pfam" id="PF11798">
    <property type="entry name" value="IMS_HHH"/>
    <property type="match status" value="1"/>
</dbReference>
<keyword evidence="10 16" id="KW-0227">DNA damage</keyword>
<name>B2A8L2_NATTJ</name>
<dbReference type="STRING" id="457570.Nther_2331"/>
<dbReference type="GO" id="GO:0042276">
    <property type="term" value="P:error-prone translesion synthesis"/>
    <property type="evidence" value="ECO:0007669"/>
    <property type="project" value="TreeGrafter"/>
</dbReference>